<feature type="transmembrane region" description="Helical" evidence="1">
    <location>
        <begin position="57"/>
        <end position="77"/>
    </location>
</feature>
<gene>
    <name evidence="2" type="ORF">CN425_20780</name>
</gene>
<reference evidence="2 3" key="1">
    <citation type="submission" date="2017-09" db="EMBL/GenBank/DDBJ databases">
        <title>Large-scale bioinformatics analysis of Bacillus genomes uncovers conserved roles of natural products in bacterial physiology.</title>
        <authorList>
            <consortium name="Agbiome Team Llc"/>
            <person name="Bleich R.M."/>
            <person name="Grubbs K.J."/>
            <person name="Santa Maria K.C."/>
            <person name="Allen S.E."/>
            <person name="Farag S."/>
            <person name="Shank E.A."/>
            <person name="Bowers A."/>
        </authorList>
    </citation>
    <scope>NUCLEOTIDE SEQUENCE [LARGE SCALE GENOMIC DNA]</scope>
    <source>
        <strain evidence="2 3">AFS010695</strain>
    </source>
</reference>
<dbReference type="Proteomes" id="UP000220635">
    <property type="component" value="Unassembled WGS sequence"/>
</dbReference>
<keyword evidence="1" id="KW-1133">Transmembrane helix</keyword>
<protein>
    <recommendedName>
        <fullName evidence="4">DUF3953 domain-containing protein</fullName>
    </recommendedName>
</protein>
<dbReference type="EMBL" id="NTWE01000040">
    <property type="protein sequence ID" value="PEV98404.1"/>
    <property type="molecule type" value="Genomic_DNA"/>
</dbReference>
<evidence type="ECO:0000313" key="3">
    <source>
        <dbReference type="Proteomes" id="UP000220635"/>
    </source>
</evidence>
<sequence>MLKELRITFSLITLTIAIYSFISGNRDVMPYMFIFLGLMAFTIGIEEIKKHGQSSIALAFIFIAGAGALLLGVSEIFR</sequence>
<accession>A0A2A8PRU2</accession>
<feature type="transmembrane region" description="Helical" evidence="1">
    <location>
        <begin position="28"/>
        <end position="45"/>
    </location>
</feature>
<comment type="caution">
    <text evidence="2">The sequence shown here is derived from an EMBL/GenBank/DDBJ whole genome shotgun (WGS) entry which is preliminary data.</text>
</comment>
<keyword evidence="1" id="KW-0812">Transmembrane</keyword>
<name>A0A2A8PRU2_BACCE</name>
<dbReference type="Pfam" id="PF13129">
    <property type="entry name" value="DUF3953"/>
    <property type="match status" value="1"/>
</dbReference>
<evidence type="ECO:0000256" key="1">
    <source>
        <dbReference type="SAM" id="Phobius"/>
    </source>
</evidence>
<feature type="transmembrane region" description="Helical" evidence="1">
    <location>
        <begin position="5"/>
        <end position="22"/>
    </location>
</feature>
<organism evidence="2 3">
    <name type="scientific">Bacillus cereus</name>
    <dbReference type="NCBI Taxonomy" id="1396"/>
    <lineage>
        <taxon>Bacteria</taxon>
        <taxon>Bacillati</taxon>
        <taxon>Bacillota</taxon>
        <taxon>Bacilli</taxon>
        <taxon>Bacillales</taxon>
        <taxon>Bacillaceae</taxon>
        <taxon>Bacillus</taxon>
        <taxon>Bacillus cereus group</taxon>
    </lineage>
</organism>
<dbReference type="OrthoDB" id="2928327at2"/>
<keyword evidence="1" id="KW-0472">Membrane</keyword>
<evidence type="ECO:0008006" key="4">
    <source>
        <dbReference type="Google" id="ProtNLM"/>
    </source>
</evidence>
<evidence type="ECO:0000313" key="2">
    <source>
        <dbReference type="EMBL" id="PEV98404.1"/>
    </source>
</evidence>
<dbReference type="InterPro" id="IPR025018">
    <property type="entry name" value="DUF3953"/>
</dbReference>
<dbReference type="AlphaFoldDB" id="A0A2A8PRU2"/>
<dbReference type="RefSeq" id="WP_098381097.1">
    <property type="nucleotide sequence ID" value="NZ_NTWE01000040.1"/>
</dbReference>
<proteinExistence type="predicted"/>